<dbReference type="InterPro" id="IPR003710">
    <property type="entry name" value="ApbA"/>
</dbReference>
<dbReference type="InterPro" id="IPR008927">
    <property type="entry name" value="6-PGluconate_DH-like_C_sf"/>
</dbReference>
<evidence type="ECO:0000256" key="5">
    <source>
        <dbReference type="ARBA" id="ARBA00019465"/>
    </source>
</evidence>
<keyword evidence="8 11" id="KW-0560">Oxidoreductase</keyword>
<sequence length="328" mass="34928">MTESTAVASASAAWPPGVQRRQRVAVVGGGAIGTIVAHAAHRAGHKVTLCVRSPLAEVTVEREGAQERLSLPAVTRPDRLTAPVDWLFLATKTYDTQQALGWIRALTGPATRVVALQNGVDHQERIGPLLVVGELLPALVYISAERVSRTHVVHRWGRRLVVPDTAAGSALAALFAAGGSGGVDVVTAQDFTTAAWRKFLTNVAANPLTALTLRRIGALQEPRLRELARGLLREAVTVGVAEGASLSGDDVEQTLDLYAAMHPHSGTSMLHDRLARRRLEHDLITGSVVRAAERHGLAVPLNQAMLALLQTVEAQNAVEALERRPAVA</sequence>
<feature type="domain" description="Ketopantoate reductase N-terminal" evidence="12">
    <location>
        <begin position="24"/>
        <end position="163"/>
    </location>
</feature>
<evidence type="ECO:0000259" key="12">
    <source>
        <dbReference type="Pfam" id="PF02558"/>
    </source>
</evidence>
<dbReference type="Pfam" id="PF08546">
    <property type="entry name" value="ApbA_C"/>
    <property type="match status" value="1"/>
</dbReference>
<evidence type="ECO:0000256" key="2">
    <source>
        <dbReference type="ARBA" id="ARBA00004994"/>
    </source>
</evidence>
<dbReference type="NCBIfam" id="TIGR00745">
    <property type="entry name" value="apbA_panE"/>
    <property type="match status" value="1"/>
</dbReference>
<dbReference type="SUPFAM" id="SSF48179">
    <property type="entry name" value="6-phosphogluconate dehydrogenase C-terminal domain-like"/>
    <property type="match status" value="1"/>
</dbReference>
<dbReference type="InterPro" id="IPR013752">
    <property type="entry name" value="KPA_reductase"/>
</dbReference>
<evidence type="ECO:0000256" key="9">
    <source>
        <dbReference type="ARBA" id="ARBA00032024"/>
    </source>
</evidence>
<reference evidence="15" key="1">
    <citation type="journal article" date="2019" name="Int. J. Syst. Evol. Microbiol.">
        <title>The Global Catalogue of Microorganisms (GCM) 10K type strain sequencing project: providing services to taxonomists for standard genome sequencing and annotation.</title>
        <authorList>
            <consortium name="The Broad Institute Genomics Platform"/>
            <consortium name="The Broad Institute Genome Sequencing Center for Infectious Disease"/>
            <person name="Wu L."/>
            <person name="Ma J."/>
        </authorList>
    </citation>
    <scope>NUCLEOTIDE SEQUENCE [LARGE SCALE GENOMIC DNA]</scope>
    <source>
        <strain evidence="15">JCM 17137</strain>
    </source>
</reference>
<accession>A0ABP7EY82</accession>
<organism evidence="14 15">
    <name type="scientific">Salinactinospora qingdaonensis</name>
    <dbReference type="NCBI Taxonomy" id="702744"/>
    <lineage>
        <taxon>Bacteria</taxon>
        <taxon>Bacillati</taxon>
        <taxon>Actinomycetota</taxon>
        <taxon>Actinomycetes</taxon>
        <taxon>Streptosporangiales</taxon>
        <taxon>Nocardiopsidaceae</taxon>
        <taxon>Salinactinospora</taxon>
    </lineage>
</organism>
<evidence type="ECO:0000256" key="4">
    <source>
        <dbReference type="ARBA" id="ARBA00013014"/>
    </source>
</evidence>
<dbReference type="SUPFAM" id="SSF51735">
    <property type="entry name" value="NAD(P)-binding Rossmann-fold domains"/>
    <property type="match status" value="1"/>
</dbReference>
<dbReference type="Proteomes" id="UP001500908">
    <property type="component" value="Unassembled WGS sequence"/>
</dbReference>
<dbReference type="RefSeq" id="WP_344966915.1">
    <property type="nucleotide sequence ID" value="NZ_BAABDD010000002.1"/>
</dbReference>
<keyword evidence="7 11" id="KW-0521">NADP</keyword>
<evidence type="ECO:0000256" key="8">
    <source>
        <dbReference type="ARBA" id="ARBA00023002"/>
    </source>
</evidence>
<evidence type="ECO:0000259" key="13">
    <source>
        <dbReference type="Pfam" id="PF08546"/>
    </source>
</evidence>
<comment type="similarity">
    <text evidence="3 11">Belongs to the ketopantoate reductase family.</text>
</comment>
<comment type="function">
    <text evidence="1 11">Catalyzes the NADPH-dependent reduction of ketopantoate into pantoic acid.</text>
</comment>
<evidence type="ECO:0000256" key="11">
    <source>
        <dbReference type="RuleBase" id="RU362068"/>
    </source>
</evidence>
<dbReference type="PANTHER" id="PTHR43765:SF2">
    <property type="entry name" value="2-DEHYDROPANTOATE 2-REDUCTASE"/>
    <property type="match status" value="1"/>
</dbReference>
<dbReference type="InterPro" id="IPR013328">
    <property type="entry name" value="6PGD_dom2"/>
</dbReference>
<proteinExistence type="inferred from homology"/>
<evidence type="ECO:0000313" key="15">
    <source>
        <dbReference type="Proteomes" id="UP001500908"/>
    </source>
</evidence>
<dbReference type="InterPro" id="IPR036291">
    <property type="entry name" value="NAD(P)-bd_dom_sf"/>
</dbReference>
<dbReference type="Gene3D" id="1.10.1040.10">
    <property type="entry name" value="N-(1-d-carboxylethyl)-l-norvaline Dehydrogenase, domain 2"/>
    <property type="match status" value="1"/>
</dbReference>
<dbReference type="EC" id="1.1.1.169" evidence="4 11"/>
<feature type="domain" description="Ketopantoate reductase C-terminal" evidence="13">
    <location>
        <begin position="190"/>
        <end position="313"/>
    </location>
</feature>
<keyword evidence="6 11" id="KW-0566">Pantothenate biosynthesis</keyword>
<dbReference type="NCBIfam" id="NF005091">
    <property type="entry name" value="PRK06522.2-2"/>
    <property type="match status" value="1"/>
</dbReference>
<dbReference type="EMBL" id="BAABDD010000002">
    <property type="protein sequence ID" value="GAA3727650.1"/>
    <property type="molecule type" value="Genomic_DNA"/>
</dbReference>
<comment type="caution">
    <text evidence="14">The sequence shown here is derived from an EMBL/GenBank/DDBJ whole genome shotgun (WGS) entry which is preliminary data.</text>
</comment>
<name>A0ABP7EY82_9ACTN</name>
<evidence type="ECO:0000256" key="3">
    <source>
        <dbReference type="ARBA" id="ARBA00007870"/>
    </source>
</evidence>
<evidence type="ECO:0000313" key="14">
    <source>
        <dbReference type="EMBL" id="GAA3727650.1"/>
    </source>
</evidence>
<evidence type="ECO:0000256" key="10">
    <source>
        <dbReference type="ARBA" id="ARBA00048793"/>
    </source>
</evidence>
<gene>
    <name evidence="14" type="ORF">GCM10022402_05450</name>
</gene>
<dbReference type="PANTHER" id="PTHR43765">
    <property type="entry name" value="2-DEHYDROPANTOATE 2-REDUCTASE-RELATED"/>
    <property type="match status" value="1"/>
</dbReference>
<evidence type="ECO:0000256" key="7">
    <source>
        <dbReference type="ARBA" id="ARBA00022857"/>
    </source>
</evidence>
<evidence type="ECO:0000256" key="6">
    <source>
        <dbReference type="ARBA" id="ARBA00022655"/>
    </source>
</evidence>
<dbReference type="Gene3D" id="3.40.50.720">
    <property type="entry name" value="NAD(P)-binding Rossmann-like Domain"/>
    <property type="match status" value="1"/>
</dbReference>
<dbReference type="InterPro" id="IPR013332">
    <property type="entry name" value="KPR_N"/>
</dbReference>
<comment type="pathway">
    <text evidence="2 11">Cofactor biosynthesis; (R)-pantothenate biosynthesis; (R)-pantoate from 3-methyl-2-oxobutanoate: step 2/2.</text>
</comment>
<evidence type="ECO:0000256" key="1">
    <source>
        <dbReference type="ARBA" id="ARBA00002919"/>
    </source>
</evidence>
<keyword evidence="15" id="KW-1185">Reference proteome</keyword>
<protein>
    <recommendedName>
        <fullName evidence="5 11">2-dehydropantoate 2-reductase</fullName>
        <ecNumber evidence="4 11">1.1.1.169</ecNumber>
    </recommendedName>
    <alternativeName>
        <fullName evidence="9 11">Ketopantoate reductase</fullName>
    </alternativeName>
</protein>
<comment type="catalytic activity">
    <reaction evidence="10 11">
        <text>(R)-pantoate + NADP(+) = 2-dehydropantoate + NADPH + H(+)</text>
        <dbReference type="Rhea" id="RHEA:16233"/>
        <dbReference type="ChEBI" id="CHEBI:11561"/>
        <dbReference type="ChEBI" id="CHEBI:15378"/>
        <dbReference type="ChEBI" id="CHEBI:15980"/>
        <dbReference type="ChEBI" id="CHEBI:57783"/>
        <dbReference type="ChEBI" id="CHEBI:58349"/>
        <dbReference type="EC" id="1.1.1.169"/>
    </reaction>
</comment>
<dbReference type="InterPro" id="IPR050838">
    <property type="entry name" value="Ketopantoate_reductase"/>
</dbReference>
<dbReference type="Pfam" id="PF02558">
    <property type="entry name" value="ApbA"/>
    <property type="match status" value="1"/>
</dbReference>